<evidence type="ECO:0000313" key="1">
    <source>
        <dbReference type="EMBL" id="PYH91171.1"/>
    </source>
</evidence>
<accession>A0A319D2A0</accession>
<dbReference type="EMBL" id="KZ825954">
    <property type="protein sequence ID" value="PYH91171.1"/>
    <property type="molecule type" value="Genomic_DNA"/>
</dbReference>
<dbReference type="Proteomes" id="UP000247810">
    <property type="component" value="Unassembled WGS sequence"/>
</dbReference>
<dbReference type="VEuPathDB" id="FungiDB:BO71DRAFT_56407"/>
<keyword evidence="2" id="KW-1185">Reference proteome</keyword>
<name>A0A319D2A0_9EURO</name>
<gene>
    <name evidence="1" type="ORF">BO71DRAFT_56407</name>
</gene>
<evidence type="ECO:0000313" key="2">
    <source>
        <dbReference type="Proteomes" id="UP000247810"/>
    </source>
</evidence>
<organism evidence="1 2">
    <name type="scientific">Aspergillus ellipticus CBS 707.79</name>
    <dbReference type="NCBI Taxonomy" id="1448320"/>
    <lineage>
        <taxon>Eukaryota</taxon>
        <taxon>Fungi</taxon>
        <taxon>Dikarya</taxon>
        <taxon>Ascomycota</taxon>
        <taxon>Pezizomycotina</taxon>
        <taxon>Eurotiomycetes</taxon>
        <taxon>Eurotiomycetidae</taxon>
        <taxon>Eurotiales</taxon>
        <taxon>Aspergillaceae</taxon>
        <taxon>Aspergillus</taxon>
        <taxon>Aspergillus subgen. Circumdati</taxon>
    </lineage>
</organism>
<reference evidence="1 2" key="1">
    <citation type="submission" date="2018-02" db="EMBL/GenBank/DDBJ databases">
        <title>The genomes of Aspergillus section Nigri reveals drivers in fungal speciation.</title>
        <authorList>
            <consortium name="DOE Joint Genome Institute"/>
            <person name="Vesth T.C."/>
            <person name="Nybo J."/>
            <person name="Theobald S."/>
            <person name="Brandl J."/>
            <person name="Frisvad J.C."/>
            <person name="Nielsen K.F."/>
            <person name="Lyhne E.K."/>
            <person name="Kogle M.E."/>
            <person name="Kuo A."/>
            <person name="Riley R."/>
            <person name="Clum A."/>
            <person name="Nolan M."/>
            <person name="Lipzen A."/>
            <person name="Salamov A."/>
            <person name="Henrissat B."/>
            <person name="Wiebenga A."/>
            <person name="De vries R.P."/>
            <person name="Grigoriev I.V."/>
            <person name="Mortensen U.H."/>
            <person name="Andersen M.R."/>
            <person name="Baker S.E."/>
        </authorList>
    </citation>
    <scope>NUCLEOTIDE SEQUENCE [LARGE SCALE GENOMIC DNA]</scope>
    <source>
        <strain evidence="1 2">CBS 707.79</strain>
    </source>
</reference>
<protein>
    <submittedName>
        <fullName evidence="1">Uncharacterized protein</fullName>
    </submittedName>
</protein>
<proteinExistence type="predicted"/>
<dbReference type="AlphaFoldDB" id="A0A319D2A0"/>
<sequence>MAPSLHFFYFASSPLLSMIRLYLPRERLSAPRMLFLRPHPIKRAHNPALVSMPQLQTEVKQHLPVQGCFTLAYFVMAFLPSFRKPFQNPRSPPN</sequence>